<organism evidence="2 3">
    <name type="scientific">Malus domestica</name>
    <name type="common">Apple</name>
    <name type="synonym">Pyrus malus</name>
    <dbReference type="NCBI Taxonomy" id="3750"/>
    <lineage>
        <taxon>Eukaryota</taxon>
        <taxon>Viridiplantae</taxon>
        <taxon>Streptophyta</taxon>
        <taxon>Embryophyta</taxon>
        <taxon>Tracheophyta</taxon>
        <taxon>Spermatophyta</taxon>
        <taxon>Magnoliopsida</taxon>
        <taxon>eudicotyledons</taxon>
        <taxon>Gunneridae</taxon>
        <taxon>Pentapetalae</taxon>
        <taxon>rosids</taxon>
        <taxon>fabids</taxon>
        <taxon>Rosales</taxon>
        <taxon>Rosaceae</taxon>
        <taxon>Amygdaloideae</taxon>
        <taxon>Maleae</taxon>
        <taxon>Malus</taxon>
    </lineage>
</organism>
<proteinExistence type="predicted"/>
<feature type="compositionally biased region" description="Polar residues" evidence="1">
    <location>
        <begin position="30"/>
        <end position="44"/>
    </location>
</feature>
<dbReference type="AlphaFoldDB" id="A0A498HSV1"/>
<feature type="region of interest" description="Disordered" evidence="1">
    <location>
        <begin position="1"/>
        <end position="44"/>
    </location>
</feature>
<sequence length="117" mass="12737">MAAQPRRRKADEPSSFSGIKVPAPVENKSRVGTSVTTVPESQSTSAGLNLRIVQAKNAAVAQAQKDGATGSYRIFDSPFRNYLVREQVVYKCRIGPLFGIPSIDGTQMEPPDEDRTK</sequence>
<comment type="caution">
    <text evidence="2">The sequence shown here is derived from an EMBL/GenBank/DDBJ whole genome shotgun (WGS) entry which is preliminary data.</text>
</comment>
<evidence type="ECO:0000313" key="2">
    <source>
        <dbReference type="EMBL" id="RXH74638.1"/>
    </source>
</evidence>
<dbReference type="PANTHER" id="PTHR48205:SF1">
    <property type="entry name" value="OS01G0742766 PROTEIN"/>
    <property type="match status" value="1"/>
</dbReference>
<name>A0A498HSV1_MALDO</name>
<evidence type="ECO:0000256" key="1">
    <source>
        <dbReference type="SAM" id="MobiDB-lite"/>
    </source>
</evidence>
<dbReference type="PANTHER" id="PTHR48205">
    <property type="entry name" value="OS01G0742766 PROTEIN"/>
    <property type="match status" value="1"/>
</dbReference>
<keyword evidence="3" id="KW-1185">Reference proteome</keyword>
<reference evidence="2 3" key="1">
    <citation type="submission" date="2018-10" db="EMBL/GenBank/DDBJ databases">
        <title>A high-quality apple genome assembly.</title>
        <authorList>
            <person name="Hu J."/>
        </authorList>
    </citation>
    <scope>NUCLEOTIDE SEQUENCE [LARGE SCALE GENOMIC DNA]</scope>
    <source>
        <strain evidence="3">cv. HFTH1</strain>
        <tissue evidence="2">Young leaf</tissue>
    </source>
</reference>
<dbReference type="Proteomes" id="UP000290289">
    <property type="component" value="Chromosome 15"/>
</dbReference>
<dbReference type="EMBL" id="RDQH01000341">
    <property type="protein sequence ID" value="RXH74638.1"/>
    <property type="molecule type" value="Genomic_DNA"/>
</dbReference>
<accession>A0A498HSV1</accession>
<evidence type="ECO:0000313" key="3">
    <source>
        <dbReference type="Proteomes" id="UP000290289"/>
    </source>
</evidence>
<gene>
    <name evidence="2" type="ORF">DVH24_029359</name>
</gene>
<protein>
    <submittedName>
        <fullName evidence="2">Uncharacterized protein</fullName>
    </submittedName>
</protein>